<keyword evidence="2" id="KW-1185">Reference proteome</keyword>
<sequence>MENHDILVRMDALETRCPKLGHQVPFGYCRKESGALPCSKALVCWSHRLPVELVLRKFLGDEAYEAVFNGTPKSRIQVLLEAIEAAKERCGTASDRP</sequence>
<gene>
    <name evidence="1" type="ORF">EDC27_1553</name>
</gene>
<dbReference type="RefSeq" id="WP_123290022.1">
    <property type="nucleotide sequence ID" value="NZ_RJVA01000011.1"/>
</dbReference>
<evidence type="ECO:0000313" key="2">
    <source>
        <dbReference type="Proteomes" id="UP000276223"/>
    </source>
</evidence>
<reference evidence="1 2" key="1">
    <citation type="submission" date="2018-11" db="EMBL/GenBank/DDBJ databases">
        <title>Genomic Encyclopedia of Type Strains, Phase IV (KMG-IV): sequencing the most valuable type-strain genomes for metagenomic binning, comparative biology and taxonomic classification.</title>
        <authorList>
            <person name="Goeker M."/>
        </authorList>
    </citation>
    <scope>NUCLEOTIDE SEQUENCE [LARGE SCALE GENOMIC DNA]</scope>
    <source>
        <strain evidence="1 2">DSM 22027</strain>
    </source>
</reference>
<dbReference type="EMBL" id="RJVA01000011">
    <property type="protein sequence ID" value="ROQ93530.1"/>
    <property type="molecule type" value="Genomic_DNA"/>
</dbReference>
<evidence type="ECO:0000313" key="1">
    <source>
        <dbReference type="EMBL" id="ROQ93530.1"/>
    </source>
</evidence>
<protein>
    <submittedName>
        <fullName evidence="1">Uncharacterized protein</fullName>
    </submittedName>
</protein>
<dbReference type="AlphaFoldDB" id="A0A3N1UXX5"/>
<name>A0A3N1UXX5_9BACT</name>
<dbReference type="OrthoDB" id="5421967at2"/>
<organism evidence="1 2">
    <name type="scientific">Desulfosoma caldarium</name>
    <dbReference type="NCBI Taxonomy" id="610254"/>
    <lineage>
        <taxon>Bacteria</taxon>
        <taxon>Pseudomonadati</taxon>
        <taxon>Thermodesulfobacteriota</taxon>
        <taxon>Syntrophobacteria</taxon>
        <taxon>Syntrophobacterales</taxon>
        <taxon>Syntrophobacteraceae</taxon>
        <taxon>Desulfosoma</taxon>
    </lineage>
</organism>
<accession>A0A3N1UXX5</accession>
<proteinExistence type="predicted"/>
<dbReference type="Proteomes" id="UP000276223">
    <property type="component" value="Unassembled WGS sequence"/>
</dbReference>
<comment type="caution">
    <text evidence="1">The sequence shown here is derived from an EMBL/GenBank/DDBJ whole genome shotgun (WGS) entry which is preliminary data.</text>
</comment>